<dbReference type="InterPro" id="IPR000909">
    <property type="entry name" value="PLipase_C_PInositol-sp_X_dom"/>
</dbReference>
<dbReference type="GO" id="GO:0006629">
    <property type="term" value="P:lipid metabolic process"/>
    <property type="evidence" value="ECO:0007669"/>
    <property type="project" value="InterPro"/>
</dbReference>
<dbReference type="SMART" id="SM00148">
    <property type="entry name" value="PLCXc"/>
    <property type="match status" value="1"/>
</dbReference>
<dbReference type="AlphaFoldDB" id="A0A9D3T289"/>
<dbReference type="EMBL" id="JAFDVH010000012">
    <property type="protein sequence ID" value="KAG7467192.1"/>
    <property type="molecule type" value="Genomic_DNA"/>
</dbReference>
<dbReference type="InterPro" id="IPR042158">
    <property type="entry name" value="PLCXD1/2/3"/>
</dbReference>
<dbReference type="PANTHER" id="PTHR13593:SF24">
    <property type="entry name" value="PI-PLC X DOMAIN-CONTAINING PROTEIN 1"/>
    <property type="match status" value="1"/>
</dbReference>
<dbReference type="GO" id="GO:0008081">
    <property type="term" value="F:phosphoric diester hydrolase activity"/>
    <property type="evidence" value="ECO:0007669"/>
    <property type="project" value="InterPro"/>
</dbReference>
<evidence type="ECO:0000313" key="2">
    <source>
        <dbReference type="EMBL" id="KAG7467192.1"/>
    </source>
</evidence>
<feature type="domain" description="Phosphatidylinositol-specific phospholipase C X" evidence="1">
    <location>
        <begin position="287"/>
        <end position="462"/>
    </location>
</feature>
<evidence type="ECO:0000313" key="3">
    <source>
        <dbReference type="Proteomes" id="UP001046870"/>
    </source>
</evidence>
<dbReference type="InterPro" id="IPR051057">
    <property type="entry name" value="PI-PLC_domain"/>
</dbReference>
<evidence type="ECO:0000259" key="1">
    <source>
        <dbReference type="SMART" id="SM00148"/>
    </source>
</evidence>
<proteinExistence type="predicted"/>
<organism evidence="2 3">
    <name type="scientific">Megalops atlanticus</name>
    <name type="common">Tarpon</name>
    <name type="synonym">Clupea gigantea</name>
    <dbReference type="NCBI Taxonomy" id="7932"/>
    <lineage>
        <taxon>Eukaryota</taxon>
        <taxon>Metazoa</taxon>
        <taxon>Chordata</taxon>
        <taxon>Craniata</taxon>
        <taxon>Vertebrata</taxon>
        <taxon>Euteleostomi</taxon>
        <taxon>Actinopterygii</taxon>
        <taxon>Neopterygii</taxon>
        <taxon>Teleostei</taxon>
        <taxon>Elopiformes</taxon>
        <taxon>Megalopidae</taxon>
        <taxon>Megalops</taxon>
    </lineage>
</organism>
<accession>A0A9D3T289</accession>
<reference evidence="2" key="1">
    <citation type="submission" date="2021-01" db="EMBL/GenBank/DDBJ databases">
        <authorList>
            <person name="Zahm M."/>
            <person name="Roques C."/>
            <person name="Cabau C."/>
            <person name="Klopp C."/>
            <person name="Donnadieu C."/>
            <person name="Jouanno E."/>
            <person name="Lampietro C."/>
            <person name="Louis A."/>
            <person name="Herpin A."/>
            <person name="Echchiki A."/>
            <person name="Berthelot C."/>
            <person name="Parey E."/>
            <person name="Roest-Crollius H."/>
            <person name="Braasch I."/>
            <person name="Postlethwait J."/>
            <person name="Bobe J."/>
            <person name="Montfort J."/>
            <person name="Bouchez O."/>
            <person name="Begum T."/>
            <person name="Mejri S."/>
            <person name="Adams A."/>
            <person name="Chen W.-J."/>
            <person name="Guiguen Y."/>
        </authorList>
    </citation>
    <scope>NUCLEOTIDE SEQUENCE</scope>
    <source>
        <strain evidence="2">YG-15Mar2019-1</strain>
        <tissue evidence="2">Brain</tissue>
    </source>
</reference>
<dbReference type="Pfam" id="PF00388">
    <property type="entry name" value="PI-PLC-X"/>
    <property type="match status" value="2"/>
</dbReference>
<protein>
    <recommendedName>
        <fullName evidence="1">Phosphatidylinositol-specific phospholipase C X domain-containing protein</fullName>
    </recommendedName>
</protein>
<dbReference type="Gene3D" id="3.20.20.190">
    <property type="entry name" value="Phosphatidylinositol (PI) phosphodiesterase"/>
    <property type="match status" value="2"/>
</dbReference>
<dbReference type="CDD" id="cd08616">
    <property type="entry name" value="PI-PLCXD1c"/>
    <property type="match status" value="2"/>
</dbReference>
<dbReference type="Proteomes" id="UP001046870">
    <property type="component" value="Chromosome 12"/>
</dbReference>
<dbReference type="SUPFAM" id="SSF51695">
    <property type="entry name" value="PLC-like phosphodiesterases"/>
    <property type="match status" value="2"/>
</dbReference>
<dbReference type="PANTHER" id="PTHR13593">
    <property type="match status" value="1"/>
</dbReference>
<sequence>MTQNMGGVRGYVKLDKDWNHADWMSQLPENLWDLPLCNLAIPGSHDTMTYCLDLCSPLLVSNPLVLKMLDCIMPCVVRPCMYKWGTTQMMDISKQLDTGIRYFDLRIAHKKHDSSEILYFAHGIYTHLTVEKTLSDMAQWLQSHPKEVVILACSMFDELRSDQHRKFILFLKNIFGSRLCPYMSEGPASLRTFWKQGHQVIVSYDNPAASGHKELWPKIPYWWADQVDARKVISYLEEMKLSGRPEGFFVAGINLTEDAKFTDRHPKMASSNVNSQNYEDWMSNLPQTLWNIPLYNLAIPGSHDAMTYCLDISSPLVQSESDTFRLVDGLFYCLTRPAIYRWATTQERSIIEQLKAGIRYFDLRIAHKPRDTSDDLYFTHVIFTCSTVVEALEDIAKWLDCHPKEVVILACREFEGLSEKLHEKFIFSLKKIFGSKLCPRKSSDLTLQGLWASGQQVILSYEHQTVLRHPELWPDIPYWWANQRTASGVIHYLDWQKEIGRPAGFFVSGLNLTADRRYITVHPCESLRTLTQKNQECLMDWLRDQHPGPHPDSLNIIAGDFVGSVHFCPLVITLNEKLVQAKDGGYS</sequence>
<comment type="caution">
    <text evidence="2">The sequence shown here is derived from an EMBL/GenBank/DDBJ whole genome shotgun (WGS) entry which is preliminary data.</text>
</comment>
<name>A0A9D3T289_MEGAT</name>
<dbReference type="InterPro" id="IPR017946">
    <property type="entry name" value="PLC-like_Pdiesterase_TIM-brl"/>
</dbReference>
<keyword evidence="3" id="KW-1185">Reference proteome</keyword>
<dbReference type="OrthoDB" id="1046782at2759"/>
<gene>
    <name evidence="2" type="ORF">MATL_G00150760</name>
</gene>
<dbReference type="PROSITE" id="PS50007">
    <property type="entry name" value="PIPLC_X_DOMAIN"/>
    <property type="match status" value="2"/>
</dbReference>